<feature type="region of interest" description="Disordered" evidence="1">
    <location>
        <begin position="210"/>
        <end position="252"/>
    </location>
</feature>
<dbReference type="AlphaFoldDB" id="A0A1Z5T2N7"/>
<sequence length="644" mass="70107">MSFNQSMSPPPPQKQPPPPYNSYPSAASPAASNQGFAPPPAKRPRLSPDPRSPAQQNGMAPQYAPPVGGPGAYGNPYAPQPPAQSPYGSPSPYVGSPQSSFNAPQLHQQNQPQWYSQPPTPSSRQMSPQAAQTQTPQRVQSSQMMPPPPRPPKEEQDHRTRIDDINDPMHGSGVNLADEENYMHSFQTNQSTSFGSSANNSFNQLTQSFNNESQQQSGGAFQGTLGEPQSQEEIENQVKRKRADAARAKAEENQHPMLNQFLQTGPLRTRIDRVCNANGVTMDVRGLYQRLPQPPQPQYRTNVMMNEKEGIASTSIDSRPEYTAGRGENWEQLASLLCLATGERLRGLMDESFALARARRFGDHGRVPPEFLDIAVGQGERREEDVRPESITGTQWDKVPDTASSPAANGDHLPNGTDKPNTPQAQPTISFADSITARLREVEKRDRDAEEARIRKREARRKKAAENAQSSEEAAAAAAAETPAPEESSAPQVKVSKKEQERQKKEANKQAEANVHQTTNQTAALMALGGSKKMKKYSWMTGGASAMPTNRFAPSKPASTNTSSPGATSPAAAVKTEGGSPAATGGQAMSRAGSQQQETKLPEWGDWREDGTEGRGIQARDWALVLERDGKEKKALQRVLNKLS</sequence>
<feature type="region of interest" description="Disordered" evidence="1">
    <location>
        <begin position="542"/>
        <end position="617"/>
    </location>
</feature>
<feature type="compositionally biased region" description="Polar residues" evidence="1">
    <location>
        <begin position="210"/>
        <end position="219"/>
    </location>
</feature>
<dbReference type="VEuPathDB" id="FungiDB:BTJ68_10223"/>
<feature type="compositionally biased region" description="Pro residues" evidence="1">
    <location>
        <begin position="8"/>
        <end position="21"/>
    </location>
</feature>
<feature type="region of interest" description="Disordered" evidence="1">
    <location>
        <begin position="1"/>
        <end position="171"/>
    </location>
</feature>
<dbReference type="Proteomes" id="UP000194280">
    <property type="component" value="Unassembled WGS sequence"/>
</dbReference>
<feature type="compositionally biased region" description="Polar residues" evidence="1">
    <location>
        <begin position="101"/>
        <end position="135"/>
    </location>
</feature>
<feature type="compositionally biased region" description="Basic and acidic residues" evidence="1">
    <location>
        <begin position="379"/>
        <end position="388"/>
    </location>
</feature>
<evidence type="ECO:0000256" key="1">
    <source>
        <dbReference type="SAM" id="MobiDB-lite"/>
    </source>
</evidence>
<dbReference type="EMBL" id="MUNK01000145">
    <property type="protein sequence ID" value="OTA29949.1"/>
    <property type="molecule type" value="Genomic_DNA"/>
</dbReference>
<keyword evidence="3" id="KW-1185">Reference proteome</keyword>
<feature type="compositionally biased region" description="Low complexity" evidence="1">
    <location>
        <begin position="557"/>
        <end position="573"/>
    </location>
</feature>
<evidence type="ECO:0000313" key="2">
    <source>
        <dbReference type="EMBL" id="OTA29949.1"/>
    </source>
</evidence>
<comment type="caution">
    <text evidence="2">The sequence shown here is derived from an EMBL/GenBank/DDBJ whole genome shotgun (WGS) entry which is preliminary data.</text>
</comment>
<feature type="compositionally biased region" description="Polar residues" evidence="1">
    <location>
        <begin position="418"/>
        <end position="433"/>
    </location>
</feature>
<feature type="compositionally biased region" description="Basic and acidic residues" evidence="1">
    <location>
        <begin position="438"/>
        <end position="453"/>
    </location>
</feature>
<dbReference type="InParanoid" id="A0A1Z5T2N7"/>
<dbReference type="OrthoDB" id="21060at2759"/>
<name>A0A1Z5T2N7_HORWE</name>
<feature type="compositionally biased region" description="Basic and acidic residues" evidence="1">
    <location>
        <begin position="496"/>
        <end position="509"/>
    </location>
</feature>
<reference evidence="2 3" key="1">
    <citation type="submission" date="2017-01" db="EMBL/GenBank/DDBJ databases">
        <title>The recent genome duplication of the halophilic yeast Hortaea werneckii: insights from long-read sequencing.</title>
        <authorList>
            <person name="Sinha S."/>
            <person name="Flibotte S."/>
            <person name="Neira M."/>
            <person name="Lenassi M."/>
            <person name="Gostincar C."/>
            <person name="Stajich J.E."/>
            <person name="Nislow C.E."/>
        </authorList>
    </citation>
    <scope>NUCLEOTIDE SEQUENCE [LARGE SCALE GENOMIC DNA]</scope>
    <source>
        <strain evidence="2 3">EXF-2000</strain>
    </source>
</reference>
<feature type="compositionally biased region" description="Low complexity" evidence="1">
    <location>
        <begin position="22"/>
        <end position="34"/>
    </location>
</feature>
<gene>
    <name evidence="2" type="ORF">BTJ68_10223</name>
</gene>
<protein>
    <submittedName>
        <fullName evidence="2">Uncharacterized protein</fullName>
    </submittedName>
</protein>
<proteinExistence type="predicted"/>
<feature type="compositionally biased region" description="Low complexity" evidence="1">
    <location>
        <begin position="466"/>
        <end position="491"/>
    </location>
</feature>
<feature type="compositionally biased region" description="Basic residues" evidence="1">
    <location>
        <begin position="454"/>
        <end position="463"/>
    </location>
</feature>
<feature type="compositionally biased region" description="Basic and acidic residues" evidence="1">
    <location>
        <begin position="243"/>
        <end position="252"/>
    </location>
</feature>
<dbReference type="STRING" id="1157616.A0A1Z5T2N7"/>
<feature type="region of interest" description="Disordered" evidence="1">
    <location>
        <begin position="373"/>
        <end position="522"/>
    </location>
</feature>
<evidence type="ECO:0000313" key="3">
    <source>
        <dbReference type="Proteomes" id="UP000194280"/>
    </source>
</evidence>
<feature type="compositionally biased region" description="Basic and acidic residues" evidence="1">
    <location>
        <begin position="151"/>
        <end position="164"/>
    </location>
</feature>
<feature type="compositionally biased region" description="Basic and acidic residues" evidence="1">
    <location>
        <begin position="600"/>
        <end position="613"/>
    </location>
</feature>
<accession>A0A1Z5T2N7</accession>
<feature type="compositionally biased region" description="Low complexity" evidence="1">
    <location>
        <begin position="85"/>
        <end position="100"/>
    </location>
</feature>
<organism evidence="2 3">
    <name type="scientific">Hortaea werneckii EXF-2000</name>
    <dbReference type="NCBI Taxonomy" id="1157616"/>
    <lineage>
        <taxon>Eukaryota</taxon>
        <taxon>Fungi</taxon>
        <taxon>Dikarya</taxon>
        <taxon>Ascomycota</taxon>
        <taxon>Pezizomycotina</taxon>
        <taxon>Dothideomycetes</taxon>
        <taxon>Dothideomycetidae</taxon>
        <taxon>Mycosphaerellales</taxon>
        <taxon>Teratosphaeriaceae</taxon>
        <taxon>Hortaea</taxon>
    </lineage>
</organism>